<keyword evidence="5" id="KW-1185">Reference proteome</keyword>
<gene>
    <name evidence="4" type="ORF">GCM10010916_19970</name>
</gene>
<feature type="domain" description="GFO/IDH/MocA-like oxidoreductase" evidence="3">
    <location>
        <begin position="132"/>
        <end position="276"/>
    </location>
</feature>
<dbReference type="RefSeq" id="WP_188530930.1">
    <property type="nucleotide sequence ID" value="NZ_BMGR01000006.1"/>
</dbReference>
<dbReference type="PANTHER" id="PTHR43818">
    <property type="entry name" value="BCDNA.GH03377"/>
    <property type="match status" value="1"/>
</dbReference>
<accession>A0A917CYV4</accession>
<evidence type="ECO:0000259" key="2">
    <source>
        <dbReference type="Pfam" id="PF01408"/>
    </source>
</evidence>
<dbReference type="InterPro" id="IPR036291">
    <property type="entry name" value="NAD(P)-bd_dom_sf"/>
</dbReference>
<dbReference type="Pfam" id="PF22725">
    <property type="entry name" value="GFO_IDH_MocA_C3"/>
    <property type="match status" value="1"/>
</dbReference>
<dbReference type="Gene3D" id="3.30.360.10">
    <property type="entry name" value="Dihydrodipicolinate Reductase, domain 2"/>
    <property type="match status" value="1"/>
</dbReference>
<feature type="domain" description="Gfo/Idh/MocA-like oxidoreductase N-terminal" evidence="2">
    <location>
        <begin position="4"/>
        <end position="118"/>
    </location>
</feature>
<evidence type="ECO:0000256" key="1">
    <source>
        <dbReference type="ARBA" id="ARBA00023002"/>
    </source>
</evidence>
<evidence type="ECO:0000259" key="3">
    <source>
        <dbReference type="Pfam" id="PF22725"/>
    </source>
</evidence>
<dbReference type="PANTHER" id="PTHR43818:SF11">
    <property type="entry name" value="BCDNA.GH03377"/>
    <property type="match status" value="1"/>
</dbReference>
<comment type="caution">
    <text evidence="4">The sequence shown here is derived from an EMBL/GenBank/DDBJ whole genome shotgun (WGS) entry which is preliminary data.</text>
</comment>
<dbReference type="InterPro" id="IPR055170">
    <property type="entry name" value="GFO_IDH_MocA-like_dom"/>
</dbReference>
<dbReference type="SUPFAM" id="SSF51735">
    <property type="entry name" value="NAD(P)-binding Rossmann-fold domains"/>
    <property type="match status" value="1"/>
</dbReference>
<dbReference type="InterPro" id="IPR000683">
    <property type="entry name" value="Gfo/Idh/MocA-like_OxRdtase_N"/>
</dbReference>
<dbReference type="Proteomes" id="UP000644756">
    <property type="component" value="Unassembled WGS sequence"/>
</dbReference>
<dbReference type="SUPFAM" id="SSF55347">
    <property type="entry name" value="Glyceraldehyde-3-phosphate dehydrogenase-like, C-terminal domain"/>
    <property type="match status" value="1"/>
</dbReference>
<organism evidence="4 5">
    <name type="scientific">Paenibacillus abyssi</name>
    <dbReference type="NCBI Taxonomy" id="1340531"/>
    <lineage>
        <taxon>Bacteria</taxon>
        <taxon>Bacillati</taxon>
        <taxon>Bacillota</taxon>
        <taxon>Bacilli</taxon>
        <taxon>Bacillales</taxon>
        <taxon>Paenibacillaceae</taxon>
        <taxon>Paenibacillus</taxon>
    </lineage>
</organism>
<sequence>MNTIKVGIIGTGFAATSHIEALRRIPGVIVWGVAASSRSKGNDYAEKMNIPHVYDSSEALIADPAIDAVHNCTPNSLHYEINKQALLAGKHVLSEKPLATNAAESSELAKIAKRQGVSHGVCFNYRHYPMVAEAKEMIQAETNGRVMHVQGCYMQDWLLFDTDYSWRLDPAQNGLSRAIADIGSHWCDTIQHVLNKKIVEVCADLKTVHPTRKKPKVTTATFASAASGETEEISISTEDYGSVLIHFEDGVQGVFTVSQVAAGRKNRLYFEVAAERSAIAWDQEQPNQLWIGKRCQANEVLMKDPEILSPRSAAMSHYPGGHQEGWPDGLKNLCMDFYENIDHKKRSGTYANFSDGHQIVQLNEAILLSHQERRWVQL</sequence>
<dbReference type="GO" id="GO:0016491">
    <property type="term" value="F:oxidoreductase activity"/>
    <property type="evidence" value="ECO:0007669"/>
    <property type="project" value="UniProtKB-KW"/>
</dbReference>
<name>A0A917CYV4_9BACL</name>
<protein>
    <submittedName>
        <fullName evidence="4">Dehydrogenase</fullName>
    </submittedName>
</protein>
<reference evidence="4" key="1">
    <citation type="journal article" date="2014" name="Int. J. Syst. Evol. Microbiol.">
        <title>Complete genome sequence of Corynebacterium casei LMG S-19264T (=DSM 44701T), isolated from a smear-ripened cheese.</title>
        <authorList>
            <consortium name="US DOE Joint Genome Institute (JGI-PGF)"/>
            <person name="Walter F."/>
            <person name="Albersmeier A."/>
            <person name="Kalinowski J."/>
            <person name="Ruckert C."/>
        </authorList>
    </citation>
    <scope>NUCLEOTIDE SEQUENCE</scope>
    <source>
        <strain evidence="4">CGMCC 1.12987</strain>
    </source>
</reference>
<dbReference type="AlphaFoldDB" id="A0A917CYV4"/>
<evidence type="ECO:0000313" key="4">
    <source>
        <dbReference type="EMBL" id="GGG02888.1"/>
    </source>
</evidence>
<dbReference type="Pfam" id="PF01408">
    <property type="entry name" value="GFO_IDH_MocA"/>
    <property type="match status" value="1"/>
</dbReference>
<evidence type="ECO:0000313" key="5">
    <source>
        <dbReference type="Proteomes" id="UP000644756"/>
    </source>
</evidence>
<dbReference type="EMBL" id="BMGR01000006">
    <property type="protein sequence ID" value="GGG02888.1"/>
    <property type="molecule type" value="Genomic_DNA"/>
</dbReference>
<keyword evidence="1" id="KW-0560">Oxidoreductase</keyword>
<dbReference type="InterPro" id="IPR050463">
    <property type="entry name" value="Gfo/Idh/MocA_oxidrdct_glycsds"/>
</dbReference>
<dbReference type="GO" id="GO:0000166">
    <property type="term" value="F:nucleotide binding"/>
    <property type="evidence" value="ECO:0007669"/>
    <property type="project" value="InterPro"/>
</dbReference>
<reference evidence="4" key="2">
    <citation type="submission" date="2020-09" db="EMBL/GenBank/DDBJ databases">
        <authorList>
            <person name="Sun Q."/>
            <person name="Zhou Y."/>
        </authorList>
    </citation>
    <scope>NUCLEOTIDE SEQUENCE</scope>
    <source>
        <strain evidence="4">CGMCC 1.12987</strain>
    </source>
</reference>
<dbReference type="Gene3D" id="3.40.50.720">
    <property type="entry name" value="NAD(P)-binding Rossmann-like Domain"/>
    <property type="match status" value="1"/>
</dbReference>
<proteinExistence type="predicted"/>